<gene>
    <name evidence="2" type="ORF">I7I51_00989</name>
</gene>
<dbReference type="AlphaFoldDB" id="A0A8A1MBI2"/>
<dbReference type="VEuPathDB" id="FungiDB:I7I51_00989"/>
<feature type="compositionally biased region" description="Basic residues" evidence="1">
    <location>
        <begin position="197"/>
        <end position="206"/>
    </location>
</feature>
<name>A0A8A1MBI2_AJECA</name>
<dbReference type="Proteomes" id="UP000663671">
    <property type="component" value="Chromosome 1"/>
</dbReference>
<evidence type="ECO:0000313" key="3">
    <source>
        <dbReference type="Proteomes" id="UP000663671"/>
    </source>
</evidence>
<sequence>MYRQIGEESSYEEVSLGGYRGSLQSTSFPSHDDRSSEIFAQGLLLPEYAPRIRDQYANYLVPLDSTLSSGISEDVIQPIKAEWQSIQADGTSCPDGEHQISQHMGREAPIARLPEKAEISPPGLSFAHTGKAKPREKDSAIATATAVNRRHVAMACVYDPNYRRIDAQGYDSLPSGSRRASQARKRAWSPFPDPRRSSRQKMPRQC</sequence>
<proteinExistence type="predicted"/>
<reference evidence="2" key="1">
    <citation type="submission" date="2021-01" db="EMBL/GenBank/DDBJ databases">
        <title>Chromosome-level genome assembly of a human fungal pathogen reveals clustering of transcriptionally co-regulated genes.</title>
        <authorList>
            <person name="Voorhies M."/>
            <person name="Cohen S."/>
            <person name="Shea T.P."/>
            <person name="Petrus S."/>
            <person name="Munoz J.F."/>
            <person name="Poplawski S."/>
            <person name="Goldman W.E."/>
            <person name="Michael T."/>
            <person name="Cuomo C.A."/>
            <person name="Sil A."/>
            <person name="Beyhan S."/>
        </authorList>
    </citation>
    <scope>NUCLEOTIDE SEQUENCE</scope>
    <source>
        <strain evidence="2">WU24</strain>
    </source>
</reference>
<feature type="region of interest" description="Disordered" evidence="1">
    <location>
        <begin position="169"/>
        <end position="206"/>
    </location>
</feature>
<evidence type="ECO:0000313" key="2">
    <source>
        <dbReference type="EMBL" id="QSS63928.1"/>
    </source>
</evidence>
<organism evidence="2 3">
    <name type="scientific">Ajellomyces capsulatus</name>
    <name type="common">Darling's disease fungus</name>
    <name type="synonym">Histoplasma capsulatum</name>
    <dbReference type="NCBI Taxonomy" id="5037"/>
    <lineage>
        <taxon>Eukaryota</taxon>
        <taxon>Fungi</taxon>
        <taxon>Dikarya</taxon>
        <taxon>Ascomycota</taxon>
        <taxon>Pezizomycotina</taxon>
        <taxon>Eurotiomycetes</taxon>
        <taxon>Eurotiomycetidae</taxon>
        <taxon>Onygenales</taxon>
        <taxon>Ajellomycetaceae</taxon>
        <taxon>Histoplasma</taxon>
    </lineage>
</organism>
<protein>
    <submittedName>
        <fullName evidence="2">Uncharacterized protein</fullName>
    </submittedName>
</protein>
<dbReference type="EMBL" id="CP069114">
    <property type="protein sequence ID" value="QSS63928.1"/>
    <property type="molecule type" value="Genomic_DNA"/>
</dbReference>
<accession>A0A8A1MBI2</accession>
<evidence type="ECO:0000256" key="1">
    <source>
        <dbReference type="SAM" id="MobiDB-lite"/>
    </source>
</evidence>